<name>A0A915KJU4_ROMCU</name>
<proteinExistence type="predicted"/>
<sequence>MEYNHDLAYAFINPDSKANIPLEFVLNVEFKKNLFLDETVPLRVYMFHYFIGFVKDLENFYIKKDVHIKNMQISLNEYNVRRVDHSIKMASSGNNPYEIYVEKIYSNRRKIVLPILKGHKFDSFKIARRSKIAKSFASIEGMFFRMKFGPDRPSLVLENELLHFLSIEYQDLMRNKFVKRWKGGQQAFCQGILAHLKNSLNLEIIAQGKEYDFRMEIRQKFDMGENLSNFKKKDPIYFLLCFHDSKIELAAAKLSMPEDKIRPLKPLDGPIKIGYKALISFSSDDTKIHTIVSEKPLEVERPNNMIKLVNSILKSKDLLKDPDLLKDCEILLHDEIEKILPENQKFPLQEWKFLSRYLAGMFSNTNMQKLSLFRIETSTFPDSNGINFMIKNKETDINLIFSVNEQYIAKNEIEKIDNQVQAEKFLKNALSEKDTVIFHFFVYPKHTIDDYHSFDEEDSTDFLRVDIVAQTSSINELSVFDMKKITPFDMELMLNDHEIDKQTLSKMFDVMFNQNSDLIDTNADFKAFIDGLFHDLHNSVRDLYGIPRAYSKRQVTLLSGETPVTINFGLDAPFEEVGQTCESGHRMLVESKKVDEFKGQTFVNVVYNRNSNEKAISLLRTWIGPQEENLVVQQQPKSILALLWKINQLILQYAWNKCKNRLFKRSIQANGQCVYKSINEIEGKKASAFEIHASKLNDLGNYAMNGLLLRDILADLIHWDIGRLKKDAIFLGKSVILYYIIKDLMDNWHLVKNSTSAKVNVASDAAILCVEGVDLTAGVLEGLGLVAGVSAVTGPLAGITTAVLLIGANIYQSVEKVAKINDQIELSRSEKFVEGLLAFAHLNPEDKISKLLAKKAIMDAALDFLRGHKFVKNYIVQYGDDENNFIDLRTKIPLKKSRLSMDKKTNLFCQSAESTPENLFWKFWHKITGSFDDEAQKIFGYNCTNSLGVSISKNLDGVTFYQLGTGNDTIFGFSGNINVFNLSSGSKEIHGGKMDDIFLLNQWSIFGFVDAYEGYNLVDMSGFGKNGLLTMASYANVLYIYYDKHTTSYLKMKNINGITGRSEATDLLHLTCNHKVANLQGGKNSNSKDYIFINDESCDFQTRITLAGYTKILHQASRGTFNYLILPYSNTIIDFQGKTTSSQLFQFKQPFTDMQNFTYAVKSDELYFQLLNETSLSLTMNRSLLNQFQIIFADNVSMVINLAGYPIAYLRTIDSTNQILTKYSELTKKLQITLVVKRMNEQTITLNHGQYILGDENSHENFHFEEQTIYLDEKNLTSMEIPRLEKLFGKIDAISDFYEKQIGGGLSMKSFMRTLT</sequence>
<reference evidence="2" key="1">
    <citation type="submission" date="2022-11" db="UniProtKB">
        <authorList>
            <consortium name="WormBaseParasite"/>
        </authorList>
    </citation>
    <scope>IDENTIFICATION</scope>
</reference>
<dbReference type="Proteomes" id="UP000887565">
    <property type="component" value="Unplaced"/>
</dbReference>
<protein>
    <submittedName>
        <fullName evidence="2">Uncharacterized protein</fullName>
    </submittedName>
</protein>
<evidence type="ECO:0000313" key="2">
    <source>
        <dbReference type="WBParaSite" id="nRc.2.0.1.t39029-RA"/>
    </source>
</evidence>
<accession>A0A915KJU4</accession>
<organism evidence="1 2">
    <name type="scientific">Romanomermis culicivorax</name>
    <name type="common">Nematode worm</name>
    <dbReference type="NCBI Taxonomy" id="13658"/>
    <lineage>
        <taxon>Eukaryota</taxon>
        <taxon>Metazoa</taxon>
        <taxon>Ecdysozoa</taxon>
        <taxon>Nematoda</taxon>
        <taxon>Enoplea</taxon>
        <taxon>Dorylaimia</taxon>
        <taxon>Mermithida</taxon>
        <taxon>Mermithoidea</taxon>
        <taxon>Mermithidae</taxon>
        <taxon>Romanomermis</taxon>
    </lineage>
</organism>
<dbReference type="WBParaSite" id="nRc.2.0.1.t39029-RA">
    <property type="protein sequence ID" value="nRc.2.0.1.t39029-RA"/>
    <property type="gene ID" value="nRc.2.0.1.g39029"/>
</dbReference>
<evidence type="ECO:0000313" key="1">
    <source>
        <dbReference type="Proteomes" id="UP000887565"/>
    </source>
</evidence>
<keyword evidence="1" id="KW-1185">Reference proteome</keyword>